<evidence type="ECO:0000256" key="2">
    <source>
        <dbReference type="ARBA" id="ARBA00022741"/>
    </source>
</evidence>
<dbReference type="SUPFAM" id="SSF51126">
    <property type="entry name" value="Pectin lyase-like"/>
    <property type="match status" value="1"/>
</dbReference>
<comment type="similarity">
    <text evidence="1">Belongs to the CbxX/CfxQ family.</text>
</comment>
<keyword evidence="2" id="KW-0547">Nucleotide-binding</keyword>
<dbReference type="SUPFAM" id="SSF52540">
    <property type="entry name" value="P-loop containing nucleoside triphosphate hydrolases"/>
    <property type="match status" value="2"/>
</dbReference>
<dbReference type="InterPro" id="IPR003959">
    <property type="entry name" value="ATPase_AAA_core"/>
</dbReference>
<organism evidence="5 6">
    <name type="scientific">Salibacterium salarium</name>
    <dbReference type="NCBI Taxonomy" id="284579"/>
    <lineage>
        <taxon>Bacteria</taxon>
        <taxon>Bacillati</taxon>
        <taxon>Bacillota</taxon>
        <taxon>Bacilli</taxon>
        <taxon>Bacillales</taxon>
        <taxon>Bacillaceae</taxon>
    </lineage>
</organism>
<dbReference type="GO" id="GO:0016887">
    <property type="term" value="F:ATP hydrolysis activity"/>
    <property type="evidence" value="ECO:0007669"/>
    <property type="project" value="InterPro"/>
</dbReference>
<reference evidence="5 6" key="1">
    <citation type="submission" date="2018-10" db="EMBL/GenBank/DDBJ databases">
        <title>Draft genome sequence of Bacillus salarius IM0101, isolated from a hypersaline soil in Inner Mongolia, China.</title>
        <authorList>
            <person name="Yamprayoonswat W."/>
            <person name="Boonvisut S."/>
            <person name="Jumpathong W."/>
            <person name="Sittihan S."/>
            <person name="Ruangsuj P."/>
            <person name="Wanthongcharoen S."/>
            <person name="Thongpramul N."/>
            <person name="Pimmason S."/>
            <person name="Yu B."/>
            <person name="Yasawong M."/>
        </authorList>
    </citation>
    <scope>NUCLEOTIDE SEQUENCE [LARGE SCALE GENOMIC DNA]</scope>
    <source>
        <strain evidence="5 6">IM0101</strain>
    </source>
</reference>
<dbReference type="Pfam" id="PF00004">
    <property type="entry name" value="AAA"/>
    <property type="match status" value="2"/>
</dbReference>
<gene>
    <name evidence="5" type="ORF">D7Z54_28715</name>
</gene>
<proteinExistence type="inferred from homology"/>
<dbReference type="PANTHER" id="PTHR43392">
    <property type="entry name" value="AAA-TYPE ATPASE FAMILY PROTEIN / ANKYRIN REPEAT FAMILY PROTEIN"/>
    <property type="match status" value="1"/>
</dbReference>
<dbReference type="Gene3D" id="3.40.50.300">
    <property type="entry name" value="P-loop containing nucleotide triphosphate hydrolases"/>
    <property type="match status" value="2"/>
</dbReference>
<dbReference type="PRINTS" id="PR00819">
    <property type="entry name" value="CBXCFQXSUPER"/>
</dbReference>
<dbReference type="OrthoDB" id="9806903at2"/>
<evidence type="ECO:0000256" key="3">
    <source>
        <dbReference type="ARBA" id="ARBA00022840"/>
    </source>
</evidence>
<evidence type="ECO:0000313" key="5">
    <source>
        <dbReference type="EMBL" id="RSL29922.1"/>
    </source>
</evidence>
<evidence type="ECO:0000259" key="4">
    <source>
        <dbReference type="SMART" id="SM00382"/>
    </source>
</evidence>
<sequence length="860" mass="98019">MPEHWTSRCRQMKNIWKVKQGRKGKLEDVLSICEKGDIILLPPGEYHFPKGLFFNKTEEVEIKGIGKKPSDVVINGFFGISGAIKISISNLTFNAPNQKNALNIREGATLKLNRVVVTGELTGEYPAIWCEESNVKMEATEVYFSELSYGFYICEQSEAQIRSSIISSIAILQSNVQLHNNQINTVMSIENDSIVNSTGVLDFTTDGMQRDEINVLSGARARFDLINVDDGVISFMVKHAVLTLKEVKGKDASIFNVVHNKQSTVDVPERIVDVFTEGIEGEMQKTSGYANQNEEMDDTFYFYATSDSSTDEEIYEENNYQGSEEQQSGLQELDSLYGLNDLKEQIYQFINTVKFNQRRQEQGRITLPVTLHSLFMGNPGTGKTTVARILGRTLYEMGVISTDTFVEVTRKDLVSPNIGETAMITQEVLKKSKDGILFIDEAYSLYSESTMDYGKEVVDTLITFMEENRNNMMIIFAGYTDEMNQFLKMNSGLKSRIPNEFYFDDYTPEEIAEIGYLDLIKQEYIVNEEKYKDIIKWLYNHSVDKSNARWVRNKNEKLLVTHANRVVESDTDDTQTILDKDLAVLKGNQNLNKDEMIKELLNQLDDLIGLDDIKKYVHRLIKEVKVDRMLMDAGNLSNKPSYHMIFSGNPGTGKTTVANIIAQLFYHLDIMPTSNVKVVDRSDLVGSYIGHTEKQTKEILEQAMGGVLFIDEAYQLTGKSNNDFGKQAIETLLTYIENHRDKFIVILAGYTNEMDEFLKVNPGLRSRVPNNIIFPDYSPDEVATIVEKNVTKDWEVNVPLLRSKVIDIYTKLSSYEKANARWARNFSERLIQNHKVWVIDQDSAIDHLKKINDEVVRELH</sequence>
<dbReference type="GO" id="GO:0005524">
    <property type="term" value="F:ATP binding"/>
    <property type="evidence" value="ECO:0007669"/>
    <property type="project" value="UniProtKB-KW"/>
</dbReference>
<name>A0A3R9QGB8_9BACI</name>
<evidence type="ECO:0000256" key="1">
    <source>
        <dbReference type="ARBA" id="ARBA00010378"/>
    </source>
</evidence>
<dbReference type="FunFam" id="3.40.50.300:FF:000216">
    <property type="entry name" value="Type VII secretion ATPase EccA"/>
    <property type="match status" value="2"/>
</dbReference>
<dbReference type="CDD" id="cd00009">
    <property type="entry name" value="AAA"/>
    <property type="match status" value="2"/>
</dbReference>
<dbReference type="EMBL" id="RBVX01000047">
    <property type="protein sequence ID" value="RSL29922.1"/>
    <property type="molecule type" value="Genomic_DNA"/>
</dbReference>
<dbReference type="Gene3D" id="1.10.8.60">
    <property type="match status" value="1"/>
</dbReference>
<dbReference type="InterPro" id="IPR027417">
    <property type="entry name" value="P-loop_NTPase"/>
</dbReference>
<dbReference type="InterPro" id="IPR000641">
    <property type="entry name" value="CbxX/CfxQ"/>
</dbReference>
<evidence type="ECO:0000313" key="6">
    <source>
        <dbReference type="Proteomes" id="UP000275076"/>
    </source>
</evidence>
<dbReference type="InterPro" id="IPR011050">
    <property type="entry name" value="Pectin_lyase_fold/virulence"/>
</dbReference>
<dbReference type="InterPro" id="IPR003593">
    <property type="entry name" value="AAA+_ATPase"/>
</dbReference>
<comment type="caution">
    <text evidence="5">The sequence shown here is derived from an EMBL/GenBank/DDBJ whole genome shotgun (WGS) entry which is preliminary data.</text>
</comment>
<feature type="domain" description="AAA+ ATPase" evidence="4">
    <location>
        <begin position="640"/>
        <end position="778"/>
    </location>
</feature>
<dbReference type="AlphaFoldDB" id="A0A3R9QGB8"/>
<feature type="domain" description="AAA+ ATPase" evidence="4">
    <location>
        <begin position="369"/>
        <end position="507"/>
    </location>
</feature>
<accession>A0A3R9QGB8</accession>
<dbReference type="SMART" id="SM00382">
    <property type="entry name" value="AAA"/>
    <property type="match status" value="2"/>
</dbReference>
<dbReference type="InterPro" id="IPR050773">
    <property type="entry name" value="CbxX/CfxQ_RuBisCO_ESX"/>
</dbReference>
<keyword evidence="3" id="KW-0067">ATP-binding</keyword>
<dbReference type="Proteomes" id="UP000275076">
    <property type="component" value="Unassembled WGS sequence"/>
</dbReference>
<protein>
    <submittedName>
        <fullName evidence="5">AAA family ATPase</fullName>
    </submittedName>
</protein>
<dbReference type="PANTHER" id="PTHR43392:SF2">
    <property type="entry name" value="AAA-TYPE ATPASE FAMILY PROTEIN _ ANKYRIN REPEAT FAMILY PROTEIN"/>
    <property type="match status" value="1"/>
</dbReference>
<keyword evidence="6" id="KW-1185">Reference proteome</keyword>